<accession>A0A5J4UMI5</accession>
<dbReference type="EMBL" id="SNRW01014073">
    <property type="protein sequence ID" value="KAA6371886.1"/>
    <property type="molecule type" value="Genomic_DNA"/>
</dbReference>
<evidence type="ECO:0000256" key="1">
    <source>
        <dbReference type="SAM" id="Coils"/>
    </source>
</evidence>
<keyword evidence="1" id="KW-0175">Coiled coil</keyword>
<name>A0A5J4UMI5_9EUKA</name>
<dbReference type="Proteomes" id="UP000324800">
    <property type="component" value="Unassembled WGS sequence"/>
</dbReference>
<comment type="caution">
    <text evidence="3">The sequence shown here is derived from an EMBL/GenBank/DDBJ whole genome shotgun (WGS) entry which is preliminary data.</text>
</comment>
<reference evidence="3 4" key="1">
    <citation type="submission" date="2019-03" db="EMBL/GenBank/DDBJ databases">
        <title>Single cell metagenomics reveals metabolic interactions within the superorganism composed of flagellate Streblomastix strix and complex community of Bacteroidetes bacteria on its surface.</title>
        <authorList>
            <person name="Treitli S.C."/>
            <person name="Kolisko M."/>
            <person name="Husnik F."/>
            <person name="Keeling P."/>
            <person name="Hampl V."/>
        </authorList>
    </citation>
    <scope>NUCLEOTIDE SEQUENCE [LARGE SCALE GENOMIC DNA]</scope>
    <source>
        <strain evidence="3">ST1C</strain>
    </source>
</reference>
<feature type="region of interest" description="Disordered" evidence="2">
    <location>
        <begin position="1"/>
        <end position="25"/>
    </location>
</feature>
<evidence type="ECO:0000313" key="3">
    <source>
        <dbReference type="EMBL" id="KAA6371886.1"/>
    </source>
</evidence>
<proteinExistence type="predicted"/>
<feature type="coiled-coil region" evidence="1">
    <location>
        <begin position="51"/>
        <end position="134"/>
    </location>
</feature>
<evidence type="ECO:0000313" key="4">
    <source>
        <dbReference type="Proteomes" id="UP000324800"/>
    </source>
</evidence>
<protein>
    <submittedName>
        <fullName evidence="3">Uncharacterized protein</fullName>
    </submittedName>
</protein>
<dbReference type="AlphaFoldDB" id="A0A5J4UMI5"/>
<gene>
    <name evidence="3" type="ORF">EZS28_032586</name>
</gene>
<organism evidence="3 4">
    <name type="scientific">Streblomastix strix</name>
    <dbReference type="NCBI Taxonomy" id="222440"/>
    <lineage>
        <taxon>Eukaryota</taxon>
        <taxon>Metamonada</taxon>
        <taxon>Preaxostyla</taxon>
        <taxon>Oxymonadida</taxon>
        <taxon>Streblomastigidae</taxon>
        <taxon>Streblomastix</taxon>
    </lineage>
</organism>
<evidence type="ECO:0000256" key="2">
    <source>
        <dbReference type="SAM" id="MobiDB-lite"/>
    </source>
</evidence>
<sequence>MEQELLKARDEIYKEKESKEEDKSMKQAKILSLSYELDLAKGQLDLRINENQRKDQELLETKQELRKIRTDYAANCEKQRLMDSQFGNATDEADKLRLEMNMMKKLIDSQEQQLVELNDIMEKQEIQNQQKIREMTSQLNDSIAMALTRDRRVKELESIKNQNHLQSTLC</sequence>